<dbReference type="EMBL" id="JAFFGZ010000006">
    <property type="protein sequence ID" value="KAK4643521.1"/>
    <property type="molecule type" value="Genomic_DNA"/>
</dbReference>
<dbReference type="RefSeq" id="XP_062732497.1">
    <property type="nucleotide sequence ID" value="XM_062872678.1"/>
</dbReference>
<evidence type="ECO:0000313" key="2">
    <source>
        <dbReference type="EMBL" id="KAK4643521.1"/>
    </source>
</evidence>
<dbReference type="Proteomes" id="UP001322138">
    <property type="component" value="Unassembled WGS sequence"/>
</dbReference>
<gene>
    <name evidence="2" type="ORF">QC761_0068700</name>
</gene>
<dbReference type="GeneID" id="87891926"/>
<feature type="region of interest" description="Disordered" evidence="1">
    <location>
        <begin position="72"/>
        <end position="99"/>
    </location>
</feature>
<accession>A0ABR0FIK5</accession>
<protein>
    <submittedName>
        <fullName evidence="2">Uncharacterized protein</fullName>
    </submittedName>
</protein>
<name>A0ABR0FIK5_9PEZI</name>
<keyword evidence="3" id="KW-1185">Reference proteome</keyword>
<evidence type="ECO:0000256" key="1">
    <source>
        <dbReference type="SAM" id="MobiDB-lite"/>
    </source>
</evidence>
<evidence type="ECO:0000313" key="3">
    <source>
        <dbReference type="Proteomes" id="UP001322138"/>
    </source>
</evidence>
<feature type="compositionally biased region" description="Basic and acidic residues" evidence="1">
    <location>
        <begin position="75"/>
        <end position="86"/>
    </location>
</feature>
<reference evidence="2 3" key="1">
    <citation type="journal article" date="2023" name="bioRxiv">
        <title>High-quality genome assemblies of four members of thePodospora anserinaspecies complex.</title>
        <authorList>
            <person name="Ament-Velasquez S.L."/>
            <person name="Vogan A.A."/>
            <person name="Wallerman O."/>
            <person name="Hartmann F."/>
            <person name="Gautier V."/>
            <person name="Silar P."/>
            <person name="Giraud T."/>
            <person name="Johannesson H."/>
        </authorList>
    </citation>
    <scope>NUCLEOTIDE SEQUENCE [LARGE SCALE GENOMIC DNA]</scope>
    <source>
        <strain evidence="2 3">CBS 112042</strain>
    </source>
</reference>
<organism evidence="2 3">
    <name type="scientific">Podospora bellae-mahoneyi</name>
    <dbReference type="NCBI Taxonomy" id="2093777"/>
    <lineage>
        <taxon>Eukaryota</taxon>
        <taxon>Fungi</taxon>
        <taxon>Dikarya</taxon>
        <taxon>Ascomycota</taxon>
        <taxon>Pezizomycotina</taxon>
        <taxon>Sordariomycetes</taxon>
        <taxon>Sordariomycetidae</taxon>
        <taxon>Sordariales</taxon>
        <taxon>Podosporaceae</taxon>
        <taxon>Podospora</taxon>
    </lineage>
</organism>
<comment type="caution">
    <text evidence="2">The sequence shown here is derived from an EMBL/GenBank/DDBJ whole genome shotgun (WGS) entry which is preliminary data.</text>
</comment>
<proteinExistence type="predicted"/>
<sequence>MKTHHISLFPLQTTIPFVYPGLSPSGNSLVPNSGPHCPTIFSTAIPTPRLVSLPWLFNVHGRTLAILGKTPPAAKKTEKYRTETRCSGRVASSTYPAPPTRERQMIVRPRCWVLSAR</sequence>